<dbReference type="AlphaFoldDB" id="D3S2K5"/>
<organism evidence="2 3">
    <name type="scientific">Ferroglobus placidus (strain DSM 10642 / AEDII12DO)</name>
    <dbReference type="NCBI Taxonomy" id="589924"/>
    <lineage>
        <taxon>Archaea</taxon>
        <taxon>Methanobacteriati</taxon>
        <taxon>Methanobacteriota</taxon>
        <taxon>Archaeoglobi</taxon>
        <taxon>Archaeoglobales</taxon>
        <taxon>Archaeoglobaceae</taxon>
        <taxon>Ferroglobus</taxon>
    </lineage>
</organism>
<keyword evidence="1" id="KW-0812">Transmembrane</keyword>
<dbReference type="eggNOG" id="arCOG01996">
    <property type="taxonomic scope" value="Archaea"/>
</dbReference>
<dbReference type="Pfam" id="PF01944">
    <property type="entry name" value="SpoIIM"/>
    <property type="match status" value="1"/>
</dbReference>
<dbReference type="InterPro" id="IPR002798">
    <property type="entry name" value="SpoIIM-like"/>
</dbReference>
<dbReference type="PANTHER" id="PTHR35337:SF1">
    <property type="entry name" value="SLR1478 PROTEIN"/>
    <property type="match status" value="1"/>
</dbReference>
<dbReference type="Proteomes" id="UP000002613">
    <property type="component" value="Chromosome"/>
</dbReference>
<dbReference type="PANTHER" id="PTHR35337">
    <property type="entry name" value="SLR1478 PROTEIN"/>
    <property type="match status" value="1"/>
</dbReference>
<accession>D3S2K5</accession>
<keyword evidence="1" id="KW-1133">Transmembrane helix</keyword>
<evidence type="ECO:0000313" key="2">
    <source>
        <dbReference type="EMBL" id="ADC64535.1"/>
    </source>
</evidence>
<keyword evidence="1" id="KW-0472">Membrane</keyword>
<evidence type="ECO:0008006" key="4">
    <source>
        <dbReference type="Google" id="ProtNLM"/>
    </source>
</evidence>
<sequence length="172" mass="19023">MFHSNMDCPEVIYSSNNNRDDLSFLSILKNNLLVVTLLLSGTLLLGSTTLVNLMNSGITVARLIILANACNLSLHKFLLLVLPHGIFEIPAIIIAGAAGFKIPYEIIRYLAGRKEQILTKEDIKEYFTLALISIILIVIAAFVEAYVTPRVANTFYRGKLLFSSGLSYTLDN</sequence>
<reference evidence="2 3" key="2">
    <citation type="journal article" date="2011" name="Stand. Genomic Sci.">
        <title>Complete genome sequence of Ferroglobus placidus AEDII12DO.</title>
        <authorList>
            <person name="Anderson I."/>
            <person name="Risso C."/>
            <person name="Holmes D."/>
            <person name="Lucas S."/>
            <person name="Copeland A."/>
            <person name="Lapidus A."/>
            <person name="Cheng J.F."/>
            <person name="Bruce D."/>
            <person name="Goodwin L."/>
            <person name="Pitluck S."/>
            <person name="Saunders E."/>
            <person name="Brettin T."/>
            <person name="Detter J.C."/>
            <person name="Han C."/>
            <person name="Tapia R."/>
            <person name="Larimer F."/>
            <person name="Land M."/>
            <person name="Hauser L."/>
            <person name="Woyke T."/>
            <person name="Lovley D."/>
            <person name="Kyrpides N."/>
            <person name="Ivanova N."/>
        </authorList>
    </citation>
    <scope>NUCLEOTIDE SEQUENCE [LARGE SCALE GENOMIC DNA]</scope>
    <source>
        <strain evidence="3">DSM 10642 / AEDII12DO</strain>
    </source>
</reference>
<feature type="transmembrane region" description="Helical" evidence="1">
    <location>
        <begin position="125"/>
        <end position="147"/>
    </location>
</feature>
<keyword evidence="3" id="KW-1185">Reference proteome</keyword>
<feature type="transmembrane region" description="Helical" evidence="1">
    <location>
        <begin position="32"/>
        <end position="53"/>
    </location>
</feature>
<reference evidence="3" key="1">
    <citation type="submission" date="2010-02" db="EMBL/GenBank/DDBJ databases">
        <title>Complete sequence of Ferroglobus placidus DSM 10642.</title>
        <authorList>
            <consortium name="US DOE Joint Genome Institute"/>
            <person name="Lucas S."/>
            <person name="Copeland A."/>
            <person name="Lapidus A."/>
            <person name="Cheng J.-F."/>
            <person name="Bruce D."/>
            <person name="Goodwin L."/>
            <person name="Pitluck S."/>
            <person name="Saunders E."/>
            <person name="Brettin T."/>
            <person name="Detter J.C."/>
            <person name="Han C."/>
            <person name="Tapia R."/>
            <person name="Larimer F."/>
            <person name="Land M."/>
            <person name="Hauser L."/>
            <person name="Kyrpides N."/>
            <person name="Ivanova N."/>
            <person name="Holmes D."/>
            <person name="Lovley D."/>
            <person name="Kyrpides N."/>
            <person name="Anderson I.J."/>
            <person name="Woyke T."/>
        </authorList>
    </citation>
    <scope>NUCLEOTIDE SEQUENCE [LARGE SCALE GENOMIC DNA]</scope>
    <source>
        <strain evidence="3">DSM 10642 / AEDII12DO</strain>
    </source>
</reference>
<name>D3S2K5_FERPA</name>
<dbReference type="EMBL" id="CP001899">
    <property type="protein sequence ID" value="ADC64535.1"/>
    <property type="molecule type" value="Genomic_DNA"/>
</dbReference>
<dbReference type="KEGG" id="fpl:Ferp_0357"/>
<dbReference type="STRING" id="589924.Ferp_0357"/>
<evidence type="ECO:0000313" key="3">
    <source>
        <dbReference type="Proteomes" id="UP000002613"/>
    </source>
</evidence>
<dbReference type="HOGENOM" id="CLU_099320_1_0_2"/>
<feature type="transmembrane region" description="Helical" evidence="1">
    <location>
        <begin position="85"/>
        <end position="104"/>
    </location>
</feature>
<gene>
    <name evidence="2" type="ordered locus">Ferp_0357</name>
</gene>
<evidence type="ECO:0000256" key="1">
    <source>
        <dbReference type="SAM" id="Phobius"/>
    </source>
</evidence>
<protein>
    <recommendedName>
        <fullName evidence="4">Stage II sporulation protein M</fullName>
    </recommendedName>
</protein>
<proteinExistence type="predicted"/>
<dbReference type="PaxDb" id="589924-Ferp_0357"/>